<proteinExistence type="predicted"/>
<evidence type="ECO:0000313" key="1">
    <source>
        <dbReference type="EMBL" id="GCE21153.1"/>
    </source>
</evidence>
<dbReference type="RefSeq" id="WP_126552695.1">
    <property type="nucleotide sequence ID" value="NZ_BIFS01000001.1"/>
</dbReference>
<keyword evidence="2" id="KW-1185">Reference proteome</keyword>
<reference evidence="2" key="1">
    <citation type="submission" date="2018-12" db="EMBL/GenBank/DDBJ databases">
        <title>Tengunoibacter tsumagoiensis gen. nov., sp. nov., Dictyobacter kobayashii sp. nov., D. alpinus sp. nov., and D. joshuensis sp. nov. and description of Dictyobacteraceae fam. nov. within the order Ktedonobacterales isolated from Tengu-no-mugimeshi.</title>
        <authorList>
            <person name="Wang C.M."/>
            <person name="Zheng Y."/>
            <person name="Sakai Y."/>
            <person name="Toyoda A."/>
            <person name="Minakuchi Y."/>
            <person name="Abe K."/>
            <person name="Yokota A."/>
            <person name="Yabe S."/>
        </authorList>
    </citation>
    <scope>NUCLEOTIDE SEQUENCE [LARGE SCALE GENOMIC DNA]</scope>
    <source>
        <strain evidence="2">Uno11</strain>
    </source>
</reference>
<sequence>MIWDGGGGDGGGDGGGGGGGCGNQYSCVGCTNTCDAGCSRVQCSNYPTNNFAEQQADIQAAQLLLLRAELRLALQGRPRQPIASIPEPQRSAQELDLLEKHLQGALEEVRGEREQLKKSSGE</sequence>
<name>A0A402APR0_9CHLR</name>
<dbReference type="AlphaFoldDB" id="A0A402APR0"/>
<dbReference type="Proteomes" id="UP000287188">
    <property type="component" value="Unassembled WGS sequence"/>
</dbReference>
<evidence type="ECO:0000313" key="2">
    <source>
        <dbReference type="Proteomes" id="UP000287188"/>
    </source>
</evidence>
<dbReference type="EMBL" id="BIFS01000001">
    <property type="protein sequence ID" value="GCE21153.1"/>
    <property type="molecule type" value="Genomic_DNA"/>
</dbReference>
<gene>
    <name evidence="1" type="ORF">KDK_49530</name>
</gene>
<comment type="caution">
    <text evidence="1">The sequence shown here is derived from an EMBL/GenBank/DDBJ whole genome shotgun (WGS) entry which is preliminary data.</text>
</comment>
<organism evidence="1 2">
    <name type="scientific">Dictyobacter kobayashii</name>
    <dbReference type="NCBI Taxonomy" id="2014872"/>
    <lineage>
        <taxon>Bacteria</taxon>
        <taxon>Bacillati</taxon>
        <taxon>Chloroflexota</taxon>
        <taxon>Ktedonobacteria</taxon>
        <taxon>Ktedonobacterales</taxon>
        <taxon>Dictyobacteraceae</taxon>
        <taxon>Dictyobacter</taxon>
    </lineage>
</organism>
<accession>A0A402APR0</accession>
<protein>
    <submittedName>
        <fullName evidence="1">Uncharacterized protein</fullName>
    </submittedName>
</protein>